<dbReference type="STRING" id="1777141.AWB80_02102"/>
<gene>
    <name evidence="1" type="ORF">AWB80_02102</name>
</gene>
<evidence type="ECO:0000313" key="2">
    <source>
        <dbReference type="Proteomes" id="UP000054911"/>
    </source>
</evidence>
<proteinExistence type="predicted"/>
<evidence type="ECO:0000313" key="1">
    <source>
        <dbReference type="EMBL" id="SAK55555.1"/>
    </source>
</evidence>
<dbReference type="OrthoDB" id="9134748at2"/>
<reference evidence="1" key="1">
    <citation type="submission" date="2016-01" db="EMBL/GenBank/DDBJ databases">
        <authorList>
            <person name="Peeters C."/>
        </authorList>
    </citation>
    <scope>NUCLEOTIDE SEQUENCE [LARGE SCALE GENOMIC DNA]</scope>
    <source>
        <strain evidence="1">LMG 29323</strain>
    </source>
</reference>
<dbReference type="AlphaFoldDB" id="A0A158ACX3"/>
<dbReference type="Proteomes" id="UP000054911">
    <property type="component" value="Unassembled WGS sequence"/>
</dbReference>
<organism evidence="1 2">
    <name type="scientific">Caballeronia pedi</name>
    <dbReference type="NCBI Taxonomy" id="1777141"/>
    <lineage>
        <taxon>Bacteria</taxon>
        <taxon>Pseudomonadati</taxon>
        <taxon>Pseudomonadota</taxon>
        <taxon>Betaproteobacteria</taxon>
        <taxon>Burkholderiales</taxon>
        <taxon>Burkholderiaceae</taxon>
        <taxon>Caballeronia</taxon>
    </lineage>
</organism>
<protein>
    <submittedName>
        <fullName evidence="1">Uncharacterized protein</fullName>
    </submittedName>
</protein>
<dbReference type="EMBL" id="FCOE02000005">
    <property type="protein sequence ID" value="SAK55555.1"/>
    <property type="molecule type" value="Genomic_DNA"/>
</dbReference>
<name>A0A158ACX3_9BURK</name>
<keyword evidence="2" id="KW-1185">Reference proteome</keyword>
<comment type="caution">
    <text evidence="1">The sequence shown here is derived from an EMBL/GenBank/DDBJ whole genome shotgun (WGS) entry which is preliminary data.</text>
</comment>
<accession>A0A158ACX3</accession>
<sequence>MTFWSEMRRIADALARTFAINPPTNYRAAYPRRSAEEMMDRAWARTMSELHGTIEGYGQNERRR</sequence>